<gene>
    <name evidence="3" type="ORF">HNR13_003457</name>
</gene>
<evidence type="ECO:0000256" key="2">
    <source>
        <dbReference type="SAM" id="Phobius"/>
    </source>
</evidence>
<feature type="transmembrane region" description="Helical" evidence="2">
    <location>
        <begin position="37"/>
        <end position="55"/>
    </location>
</feature>
<evidence type="ECO:0008006" key="5">
    <source>
        <dbReference type="Google" id="ProtNLM"/>
    </source>
</evidence>
<evidence type="ECO:0000313" key="3">
    <source>
        <dbReference type="EMBL" id="NYJ25170.1"/>
    </source>
</evidence>
<dbReference type="AlphaFoldDB" id="A0A853D2C1"/>
<keyword evidence="2" id="KW-1133">Transmembrane helix</keyword>
<proteinExistence type="predicted"/>
<keyword evidence="2" id="KW-0812">Transmembrane</keyword>
<dbReference type="InterPro" id="IPR049790">
    <property type="entry name" value="Rv3655c/TadE"/>
</dbReference>
<evidence type="ECO:0000313" key="4">
    <source>
        <dbReference type="Proteomes" id="UP000578352"/>
    </source>
</evidence>
<feature type="region of interest" description="Disordered" evidence="1">
    <location>
        <begin position="1"/>
        <end position="25"/>
    </location>
</feature>
<sequence length="132" mass="13008">MADVARPSRRPAERPRSAGGGGPLRALRERGSVTAEFAAALPAVLLCLALCVGAIQASAQQARLLDHAASAARLLGRGDTAPGPPDGATRSVGTEGGLLCVTVTAPSRAGGIGALGLTVSARSCALDDSEPG</sequence>
<evidence type="ECO:0000256" key="1">
    <source>
        <dbReference type="SAM" id="MobiDB-lite"/>
    </source>
</evidence>
<comment type="caution">
    <text evidence="3">The sequence shown here is derived from an EMBL/GenBank/DDBJ whole genome shotgun (WGS) entry which is preliminary data.</text>
</comment>
<dbReference type="RefSeq" id="WP_246312803.1">
    <property type="nucleotide sequence ID" value="NZ_BAABEH010000001.1"/>
</dbReference>
<protein>
    <recommendedName>
        <fullName evidence="5">Pilus assembly protein</fullName>
    </recommendedName>
</protein>
<accession>A0A853D2C1</accession>
<dbReference type="Proteomes" id="UP000578352">
    <property type="component" value="Unassembled WGS sequence"/>
</dbReference>
<dbReference type="EMBL" id="JACCFL010000001">
    <property type="protein sequence ID" value="NYJ25170.1"/>
    <property type="molecule type" value="Genomic_DNA"/>
</dbReference>
<keyword evidence="2" id="KW-0472">Membrane</keyword>
<name>A0A853D2C1_9MICO</name>
<reference evidence="3 4" key="1">
    <citation type="submission" date="2020-07" db="EMBL/GenBank/DDBJ databases">
        <title>Sequencing the genomes of 1000 actinobacteria strains.</title>
        <authorList>
            <person name="Klenk H.-P."/>
        </authorList>
    </citation>
    <scope>NUCLEOTIDE SEQUENCE [LARGE SCALE GENOMIC DNA]</scope>
    <source>
        <strain evidence="3 4">DSM 15165</strain>
    </source>
</reference>
<organism evidence="3 4">
    <name type="scientific">Leifsonia shinshuensis</name>
    <dbReference type="NCBI Taxonomy" id="150026"/>
    <lineage>
        <taxon>Bacteria</taxon>
        <taxon>Bacillati</taxon>
        <taxon>Actinomycetota</taxon>
        <taxon>Actinomycetes</taxon>
        <taxon>Micrococcales</taxon>
        <taxon>Microbacteriaceae</taxon>
        <taxon>Leifsonia</taxon>
    </lineage>
</organism>
<dbReference type="NCBIfam" id="NF041390">
    <property type="entry name" value="TadE_Rv3655c"/>
    <property type="match status" value="1"/>
</dbReference>